<protein>
    <submittedName>
        <fullName evidence="1">Uncharacterized protein</fullName>
    </submittedName>
</protein>
<evidence type="ECO:0000313" key="1">
    <source>
        <dbReference type="EMBL" id="KHG05445.1"/>
    </source>
</evidence>
<proteinExistence type="predicted"/>
<keyword evidence="2" id="KW-1185">Reference proteome</keyword>
<organism evidence="1 2">
    <name type="scientific">Gossypium arboreum</name>
    <name type="common">Tree cotton</name>
    <name type="synonym">Gossypium nanking</name>
    <dbReference type="NCBI Taxonomy" id="29729"/>
    <lineage>
        <taxon>Eukaryota</taxon>
        <taxon>Viridiplantae</taxon>
        <taxon>Streptophyta</taxon>
        <taxon>Embryophyta</taxon>
        <taxon>Tracheophyta</taxon>
        <taxon>Spermatophyta</taxon>
        <taxon>Magnoliopsida</taxon>
        <taxon>eudicotyledons</taxon>
        <taxon>Gunneridae</taxon>
        <taxon>Pentapetalae</taxon>
        <taxon>rosids</taxon>
        <taxon>malvids</taxon>
        <taxon>Malvales</taxon>
        <taxon>Malvaceae</taxon>
        <taxon>Malvoideae</taxon>
        <taxon>Gossypium</taxon>
    </lineage>
</organism>
<evidence type="ECO:0000313" key="2">
    <source>
        <dbReference type="Proteomes" id="UP000032142"/>
    </source>
</evidence>
<gene>
    <name evidence="1" type="ORF">F383_30773</name>
</gene>
<accession>A0A0B0MXF4</accession>
<sequence length="12" mass="1444">MLKLLKNMKLVL</sequence>
<name>A0A0B0MXF4_GOSAR</name>
<comment type="caution">
    <text evidence="1">The sequence shown here is derived from an EMBL/GenBank/DDBJ whole genome shotgun (WGS) entry which is preliminary data.</text>
</comment>
<reference evidence="2" key="1">
    <citation type="submission" date="2014-09" db="EMBL/GenBank/DDBJ databases">
        <authorList>
            <person name="Mudge J."/>
            <person name="Ramaraj T."/>
            <person name="Lindquist I.E."/>
            <person name="Bharti A.K."/>
            <person name="Sundararajan A."/>
            <person name="Cameron C.T."/>
            <person name="Woodward J.E."/>
            <person name="May G.D."/>
            <person name="Brubaker C."/>
            <person name="Broadhvest J."/>
            <person name="Wilkins T.A."/>
        </authorList>
    </citation>
    <scope>NUCLEOTIDE SEQUENCE</scope>
    <source>
        <strain evidence="2">cv. AKA8401</strain>
    </source>
</reference>
<dbReference type="Proteomes" id="UP000032142">
    <property type="component" value="Unassembled WGS sequence"/>
</dbReference>
<dbReference type="EMBL" id="JRRC01430430">
    <property type="protein sequence ID" value="KHG05445.1"/>
    <property type="molecule type" value="Genomic_DNA"/>
</dbReference>